<keyword evidence="3" id="KW-1133">Transmembrane helix</keyword>
<dbReference type="PANTHER" id="PTHR43156:SF2">
    <property type="entry name" value="STAGE II SPORULATION PROTEIN E"/>
    <property type="match status" value="1"/>
</dbReference>
<organism evidence="5 6">
    <name type="scientific">Streptomyces doudnae</name>
    <dbReference type="NCBI Taxonomy" id="3075536"/>
    <lineage>
        <taxon>Bacteria</taxon>
        <taxon>Bacillati</taxon>
        <taxon>Actinomycetota</taxon>
        <taxon>Actinomycetes</taxon>
        <taxon>Kitasatosporales</taxon>
        <taxon>Streptomycetaceae</taxon>
        <taxon>Streptomyces</taxon>
    </lineage>
</organism>
<keyword evidence="3" id="KW-0812">Transmembrane</keyword>
<keyword evidence="6" id="KW-1185">Reference proteome</keyword>
<dbReference type="Gene3D" id="3.60.40.10">
    <property type="entry name" value="PPM-type phosphatase domain"/>
    <property type="match status" value="1"/>
</dbReference>
<comment type="caution">
    <text evidence="5">The sequence shown here is derived from an EMBL/GenBank/DDBJ whole genome shotgun (WGS) entry which is preliminary data.</text>
</comment>
<dbReference type="EMBL" id="JAVRES010000010">
    <property type="protein sequence ID" value="MDT0437239.1"/>
    <property type="molecule type" value="Genomic_DNA"/>
</dbReference>
<dbReference type="SUPFAM" id="SSF81606">
    <property type="entry name" value="PP2C-like"/>
    <property type="match status" value="1"/>
</dbReference>
<dbReference type="InterPro" id="IPR052016">
    <property type="entry name" value="Bact_Sigma-Reg"/>
</dbReference>
<feature type="region of interest" description="Disordered" evidence="2">
    <location>
        <begin position="305"/>
        <end position="328"/>
    </location>
</feature>
<sequence>MAITYKLVCPLAQQNGLGARIVTSAVFFAVGTGLVVHVRQALLRELREVRRVAGVAQNALLRPLPPRLDGLDVAAAQLSAEPGAAIGGDLYDVVGTEHGVRVVMGDVRGHGLGALDTVAAVLGSFREAAHDEPELGRVMRRLERALARRLRERTRAEHPAGAAPEGADAEEFVTVLLLEIRRDGAVRLLNCGHPSPYLLRGGTVTTLARAEPLPPLGLFPLPPDPVVESCGRLLPGETLVLHTDGAEDARDARGRFFALPDVLAAAADERPRALLGAVFTALLRHTGGSPADDVALLALRNDRRRALSTAAQEPARPGSQRPQPASGT</sequence>
<dbReference type="AlphaFoldDB" id="A0ABD5ESD5"/>
<reference evidence="6" key="1">
    <citation type="submission" date="2023-07" db="EMBL/GenBank/DDBJ databases">
        <title>30 novel species of actinomycetes from the DSMZ collection.</title>
        <authorList>
            <person name="Nouioui I."/>
        </authorList>
    </citation>
    <scope>NUCLEOTIDE SEQUENCE [LARGE SCALE GENOMIC DNA]</scope>
    <source>
        <strain evidence="6">DSM 41981</strain>
    </source>
</reference>
<dbReference type="Pfam" id="PF07228">
    <property type="entry name" value="SpoIIE"/>
    <property type="match status" value="1"/>
</dbReference>
<evidence type="ECO:0000313" key="5">
    <source>
        <dbReference type="EMBL" id="MDT0437239.1"/>
    </source>
</evidence>
<keyword evidence="3" id="KW-0472">Membrane</keyword>
<dbReference type="InterPro" id="IPR001932">
    <property type="entry name" value="PPM-type_phosphatase-like_dom"/>
</dbReference>
<name>A0ABD5ESD5_9ACTN</name>
<dbReference type="Proteomes" id="UP001183535">
    <property type="component" value="Unassembled WGS sequence"/>
</dbReference>
<dbReference type="PANTHER" id="PTHR43156">
    <property type="entry name" value="STAGE II SPORULATION PROTEIN E-RELATED"/>
    <property type="match status" value="1"/>
</dbReference>
<protein>
    <submittedName>
        <fullName evidence="5">PP2C family protein-serine/threonine phosphatase</fullName>
        <ecNumber evidence="5">3.1.3.16</ecNumber>
    </submittedName>
</protein>
<evidence type="ECO:0000256" key="2">
    <source>
        <dbReference type="SAM" id="MobiDB-lite"/>
    </source>
</evidence>
<dbReference type="InterPro" id="IPR036457">
    <property type="entry name" value="PPM-type-like_dom_sf"/>
</dbReference>
<dbReference type="SMART" id="SM00331">
    <property type="entry name" value="PP2C_SIG"/>
    <property type="match status" value="1"/>
</dbReference>
<keyword evidence="1 5" id="KW-0378">Hydrolase</keyword>
<dbReference type="GO" id="GO:0004722">
    <property type="term" value="F:protein serine/threonine phosphatase activity"/>
    <property type="evidence" value="ECO:0007669"/>
    <property type="project" value="UniProtKB-EC"/>
</dbReference>
<evidence type="ECO:0000313" key="6">
    <source>
        <dbReference type="Proteomes" id="UP001183535"/>
    </source>
</evidence>
<accession>A0ABD5ESD5</accession>
<feature type="domain" description="PPM-type phosphatase" evidence="4">
    <location>
        <begin position="68"/>
        <end position="301"/>
    </location>
</feature>
<gene>
    <name evidence="5" type="ORF">RM877_21400</name>
</gene>
<feature type="transmembrane region" description="Helical" evidence="3">
    <location>
        <begin position="17"/>
        <end position="38"/>
    </location>
</feature>
<evidence type="ECO:0000256" key="3">
    <source>
        <dbReference type="SAM" id="Phobius"/>
    </source>
</evidence>
<evidence type="ECO:0000256" key="1">
    <source>
        <dbReference type="ARBA" id="ARBA00022801"/>
    </source>
</evidence>
<evidence type="ECO:0000259" key="4">
    <source>
        <dbReference type="SMART" id="SM00331"/>
    </source>
</evidence>
<dbReference type="EC" id="3.1.3.16" evidence="5"/>
<proteinExistence type="predicted"/>